<evidence type="ECO:0000313" key="2">
    <source>
        <dbReference type="Proteomes" id="UP001204439"/>
    </source>
</evidence>
<reference evidence="1 2" key="1">
    <citation type="submission" date="2023-11" db="EMBL/GenBank/DDBJ databases">
        <title>First isolation, identification, and characterization of non-pathogenic Epilithonimonas ginsengisoli isolated from diseased farmed rainbow trout (Oncorhynchus mykiss) in Chile.</title>
        <authorList>
            <person name="Miranda C.D."/>
            <person name="Irgang R."/>
            <person name="Concha C."/>
            <person name="Rojas R."/>
            <person name="Avendano R."/>
        </authorList>
    </citation>
    <scope>NUCLEOTIDE SEQUENCE [LARGE SCALE GENOMIC DNA]</scope>
    <source>
        <strain evidence="1 2">FP99</strain>
    </source>
</reference>
<gene>
    <name evidence="1" type="ORF">NG800_018100</name>
</gene>
<dbReference type="PROSITE" id="PS51257">
    <property type="entry name" value="PROKAR_LIPOPROTEIN"/>
    <property type="match status" value="1"/>
</dbReference>
<accession>A0ABU4JMC7</accession>
<keyword evidence="2" id="KW-1185">Reference proteome</keyword>
<comment type="caution">
    <text evidence="1">The sequence shown here is derived from an EMBL/GenBank/DDBJ whole genome shotgun (WGS) entry which is preliminary data.</text>
</comment>
<name>A0ABU4JMC7_9FLAO</name>
<dbReference type="Proteomes" id="UP001204439">
    <property type="component" value="Unassembled WGS sequence"/>
</dbReference>
<sequence length="121" mass="14211">MKIISKFFFVSLIFILISCDGQSKNNNTNNHWAKNKITEKFDFEAYNKRESAVHKIIKNDTIIEMMLIENKIGTYNETPPNPLSLKFIKSFTAMEISKRKKHILANAQKLEYQNIMMTMEM</sequence>
<evidence type="ECO:0000313" key="1">
    <source>
        <dbReference type="EMBL" id="MDW8550845.1"/>
    </source>
</evidence>
<protein>
    <submittedName>
        <fullName evidence="1">Uncharacterized protein</fullName>
    </submittedName>
</protein>
<organism evidence="1 2">
    <name type="scientific">Epilithonimonas ginsengisoli</name>
    <dbReference type="NCBI Taxonomy" id="1245592"/>
    <lineage>
        <taxon>Bacteria</taxon>
        <taxon>Pseudomonadati</taxon>
        <taxon>Bacteroidota</taxon>
        <taxon>Flavobacteriia</taxon>
        <taxon>Flavobacteriales</taxon>
        <taxon>Weeksellaceae</taxon>
        <taxon>Chryseobacterium group</taxon>
        <taxon>Epilithonimonas</taxon>
    </lineage>
</organism>
<dbReference type="RefSeq" id="WP_063971262.1">
    <property type="nucleotide sequence ID" value="NZ_JAMXLT020000046.1"/>
</dbReference>
<proteinExistence type="predicted"/>
<dbReference type="EMBL" id="JAMXLT020000046">
    <property type="protein sequence ID" value="MDW8550845.1"/>
    <property type="molecule type" value="Genomic_DNA"/>
</dbReference>